<evidence type="ECO:0000313" key="2">
    <source>
        <dbReference type="EMBL" id="MBP3952597.1"/>
    </source>
</evidence>
<accession>A0A940WXR0</accession>
<dbReference type="RefSeq" id="WP_210598458.1">
    <property type="nucleotide sequence ID" value="NZ_JAGKSQ010000007.1"/>
</dbReference>
<dbReference type="Pfam" id="PF13275">
    <property type="entry name" value="S4_2"/>
    <property type="match status" value="1"/>
</dbReference>
<sequence>MEQIVISTAYITLGQVLKEVGLIDTGGMAKWYLAEHTVYVNNEEENRRGKKLIPGDILLFEDGRKIEIVAN</sequence>
<name>A0A940WXR0_9BACI</name>
<comment type="caution">
    <text evidence="2">The sequence shown here is derived from an EMBL/GenBank/DDBJ whole genome shotgun (WGS) entry which is preliminary data.</text>
</comment>
<evidence type="ECO:0000256" key="1">
    <source>
        <dbReference type="PROSITE-ProRule" id="PRU00182"/>
    </source>
</evidence>
<keyword evidence="3" id="KW-1185">Reference proteome</keyword>
<dbReference type="SUPFAM" id="SSF55174">
    <property type="entry name" value="Alpha-L RNA-binding motif"/>
    <property type="match status" value="1"/>
</dbReference>
<gene>
    <name evidence="2" type="primary">yaaA</name>
    <name evidence="2" type="ORF">J7W16_15840</name>
</gene>
<dbReference type="Gene3D" id="3.10.290.10">
    <property type="entry name" value="RNA-binding S4 domain"/>
    <property type="match status" value="1"/>
</dbReference>
<dbReference type="InterPro" id="IPR036986">
    <property type="entry name" value="S4_RNA-bd_sf"/>
</dbReference>
<dbReference type="NCBIfam" id="TIGR02988">
    <property type="entry name" value="YaaA_near_RecF"/>
    <property type="match status" value="1"/>
</dbReference>
<reference evidence="2" key="1">
    <citation type="submission" date="2021-03" db="EMBL/GenBank/DDBJ databases">
        <title>Bacillus suaedae sp. nov., isolated from Suaeda aralocaspica.</title>
        <authorList>
            <person name="Lei R.F.R."/>
        </authorList>
    </citation>
    <scope>NUCLEOTIDE SEQUENCE</scope>
    <source>
        <strain evidence="2">YZJH907-2</strain>
    </source>
</reference>
<organism evidence="2 3">
    <name type="scientific">Halalkalibacter suaedae</name>
    <dbReference type="NCBI Taxonomy" id="2822140"/>
    <lineage>
        <taxon>Bacteria</taxon>
        <taxon>Bacillati</taxon>
        <taxon>Bacillota</taxon>
        <taxon>Bacilli</taxon>
        <taxon>Bacillales</taxon>
        <taxon>Bacillaceae</taxon>
        <taxon>Halalkalibacter</taxon>
    </lineage>
</organism>
<dbReference type="AlphaFoldDB" id="A0A940WXR0"/>
<dbReference type="Proteomes" id="UP000678228">
    <property type="component" value="Unassembled WGS sequence"/>
</dbReference>
<dbReference type="GO" id="GO:0003723">
    <property type="term" value="F:RNA binding"/>
    <property type="evidence" value="ECO:0007669"/>
    <property type="project" value="UniProtKB-KW"/>
</dbReference>
<protein>
    <submittedName>
        <fullName evidence="2">S4 domain-containing protein YaaA</fullName>
    </submittedName>
</protein>
<dbReference type="InterPro" id="IPR014330">
    <property type="entry name" value="RNA-bd_S4-rel_YaaA"/>
</dbReference>
<evidence type="ECO:0000313" key="3">
    <source>
        <dbReference type="Proteomes" id="UP000678228"/>
    </source>
</evidence>
<proteinExistence type="predicted"/>
<dbReference type="EMBL" id="JAGKSQ010000007">
    <property type="protein sequence ID" value="MBP3952597.1"/>
    <property type="molecule type" value="Genomic_DNA"/>
</dbReference>
<keyword evidence="1" id="KW-0694">RNA-binding</keyword>
<dbReference type="PROSITE" id="PS50889">
    <property type="entry name" value="S4"/>
    <property type="match status" value="1"/>
</dbReference>